<dbReference type="HOGENOM" id="CLU_3190123_0_0_0"/>
<evidence type="ECO:0000313" key="1">
    <source>
        <dbReference type="EMBL" id="EHM09529.1"/>
    </source>
</evidence>
<reference evidence="1 2" key="1">
    <citation type="submission" date="2011-10" db="EMBL/GenBank/DDBJ databases">
        <title>The Noncontiguous Finished genome of Thermanaerovibrio velox DSM 12556.</title>
        <authorList>
            <consortium name="US DOE Joint Genome Institute (JGI-PGF)"/>
            <person name="Lucas S."/>
            <person name="Copeland A."/>
            <person name="Lapidus A."/>
            <person name="Glavina del Rio T."/>
            <person name="Dalin E."/>
            <person name="Tice H."/>
            <person name="Bruce D."/>
            <person name="Goodwin L."/>
            <person name="Pitluck S."/>
            <person name="Peters L."/>
            <person name="Mikhailova N."/>
            <person name="Teshima H."/>
            <person name="Kyrpides N."/>
            <person name="Mavromatis K."/>
            <person name="Ivanova N."/>
            <person name="Markowitz V."/>
            <person name="Cheng J.-F."/>
            <person name="Hugenholtz P."/>
            <person name="Woyke T."/>
            <person name="Wu D."/>
            <person name="Spring S."/>
            <person name="Brambilla E.-M."/>
            <person name="Klenk H.-P."/>
            <person name="Eisen J.A."/>
        </authorList>
    </citation>
    <scope>NUCLEOTIDE SEQUENCE [LARGE SCALE GENOMIC DNA]</scope>
    <source>
        <strain evidence="1 2">DSM 12556</strain>
    </source>
</reference>
<dbReference type="Proteomes" id="UP000005730">
    <property type="component" value="Chromosome"/>
</dbReference>
<keyword evidence="2" id="KW-1185">Reference proteome</keyword>
<dbReference type="EMBL" id="CM001377">
    <property type="protein sequence ID" value="EHM09529.1"/>
    <property type="molecule type" value="Genomic_DNA"/>
</dbReference>
<sequence>MPGIWFLGLLGAHSAVMVLAWNIGCAGAALILSPMGSGNLILVNYF</sequence>
<evidence type="ECO:0000313" key="2">
    <source>
        <dbReference type="Proteomes" id="UP000005730"/>
    </source>
</evidence>
<dbReference type="AlphaFoldDB" id="H0UPB6"/>
<organism evidence="1 2">
    <name type="scientific">Thermanaerovibrio velox DSM 12556</name>
    <dbReference type="NCBI Taxonomy" id="926567"/>
    <lineage>
        <taxon>Bacteria</taxon>
        <taxon>Thermotogati</taxon>
        <taxon>Synergistota</taxon>
        <taxon>Synergistia</taxon>
        <taxon>Synergistales</taxon>
        <taxon>Synergistaceae</taxon>
        <taxon>Thermanaerovibrio</taxon>
    </lineage>
</organism>
<protein>
    <submittedName>
        <fullName evidence="1">Uncharacterized protein</fullName>
    </submittedName>
</protein>
<proteinExistence type="predicted"/>
<dbReference type="STRING" id="926567.TheveDRAFT_0360"/>
<name>H0UPB6_9BACT</name>
<accession>H0UPB6</accession>
<gene>
    <name evidence="1" type="ORF">TheveDRAFT_0360</name>
</gene>